<comment type="caution">
    <text evidence="7">The sequence shown here is derived from an EMBL/GenBank/DDBJ whole genome shotgun (WGS) entry which is preliminary data.</text>
</comment>
<dbReference type="RefSeq" id="WP_306728733.1">
    <property type="nucleotide sequence ID" value="NZ_JAVDDT010000006.1"/>
</dbReference>
<keyword evidence="3 5" id="KW-0732">Signal</keyword>
<dbReference type="PANTHER" id="PTHR35936:SF35">
    <property type="entry name" value="L-CYSTINE-BINDING PROTEIN TCYJ"/>
    <property type="match status" value="1"/>
</dbReference>
<evidence type="ECO:0000256" key="1">
    <source>
        <dbReference type="ARBA" id="ARBA00004196"/>
    </source>
</evidence>
<dbReference type="InterPro" id="IPR018313">
    <property type="entry name" value="SBP_3_CS"/>
</dbReference>
<dbReference type="Proteomes" id="UP001239019">
    <property type="component" value="Unassembled WGS sequence"/>
</dbReference>
<proteinExistence type="inferred from homology"/>
<accession>A0ABU0W878</accession>
<organism evidence="7 8">
    <name type="scientific">Natronospira bacteriovora</name>
    <dbReference type="NCBI Taxonomy" id="3069753"/>
    <lineage>
        <taxon>Bacteria</taxon>
        <taxon>Pseudomonadati</taxon>
        <taxon>Pseudomonadota</taxon>
        <taxon>Gammaproteobacteria</taxon>
        <taxon>Natronospirales</taxon>
        <taxon>Natronospiraceae</taxon>
        <taxon>Natronospira</taxon>
    </lineage>
</organism>
<reference evidence="7 8" key="1">
    <citation type="submission" date="2023-08" db="EMBL/GenBank/DDBJ databases">
        <title>Whole-genome sequencing of halo(alkali)philic microorganisms from hypersaline lakes.</title>
        <authorList>
            <person name="Sorokin D.Y."/>
            <person name="Abbas B."/>
            <person name="Merkel A.Y."/>
        </authorList>
    </citation>
    <scope>NUCLEOTIDE SEQUENCE [LARGE SCALE GENOMIC DNA]</scope>
    <source>
        <strain evidence="7 8">AB-CW4</strain>
    </source>
</reference>
<evidence type="ECO:0000256" key="5">
    <source>
        <dbReference type="SAM" id="SignalP"/>
    </source>
</evidence>
<dbReference type="PROSITE" id="PS51257">
    <property type="entry name" value="PROKAR_LIPOPROTEIN"/>
    <property type="match status" value="1"/>
</dbReference>
<dbReference type="PANTHER" id="PTHR35936">
    <property type="entry name" value="MEMBRANE-BOUND LYTIC MUREIN TRANSGLYCOSYLASE F"/>
    <property type="match status" value="1"/>
</dbReference>
<evidence type="ECO:0000313" key="7">
    <source>
        <dbReference type="EMBL" id="MDQ2070239.1"/>
    </source>
</evidence>
<gene>
    <name evidence="7" type="ORF">RBH19_10145</name>
</gene>
<name>A0ABU0W878_9GAMM</name>
<keyword evidence="8" id="KW-1185">Reference proteome</keyword>
<evidence type="ECO:0000256" key="3">
    <source>
        <dbReference type="ARBA" id="ARBA00022729"/>
    </source>
</evidence>
<feature type="chain" id="PRO_5045409820" evidence="5">
    <location>
        <begin position="23"/>
        <end position="276"/>
    </location>
</feature>
<evidence type="ECO:0000259" key="6">
    <source>
        <dbReference type="SMART" id="SM00062"/>
    </source>
</evidence>
<dbReference type="Gene3D" id="3.40.190.10">
    <property type="entry name" value="Periplasmic binding protein-like II"/>
    <property type="match status" value="2"/>
</dbReference>
<evidence type="ECO:0000313" key="8">
    <source>
        <dbReference type="Proteomes" id="UP001239019"/>
    </source>
</evidence>
<comment type="subcellular location">
    <subcellularLocation>
        <location evidence="1">Cell envelope</location>
    </subcellularLocation>
</comment>
<dbReference type="InterPro" id="IPR001638">
    <property type="entry name" value="Solute-binding_3/MltF_N"/>
</dbReference>
<protein>
    <submittedName>
        <fullName evidence="7">Transporter substrate-binding domain-containing protein</fullName>
    </submittedName>
</protein>
<evidence type="ECO:0000256" key="2">
    <source>
        <dbReference type="ARBA" id="ARBA00010333"/>
    </source>
</evidence>
<dbReference type="SUPFAM" id="SSF53850">
    <property type="entry name" value="Periplasmic binding protein-like II"/>
    <property type="match status" value="1"/>
</dbReference>
<dbReference type="PROSITE" id="PS01039">
    <property type="entry name" value="SBP_BACTERIAL_3"/>
    <property type="match status" value="1"/>
</dbReference>
<sequence length="276" mass="30984">MSTRTTLSFLFLALLAALTAGCAEEAEQKGDYVEGAGDAPKTLDCQLTMGWDPWEPYQYLTPAGDVAGLDVELIKAAAHHAGCAIVFEQGDFVSLLQRLREGDVDFLPGATLTEARQQFAYFSQPYREETFSLWVRAEDQELFADASLASLLENRRRVGYTEGFIYGEEAERLMADPQYEALLVSARIGDLNLLRLIEHDIDALIEDPFVAASIQRRLGLSDQVVALDQVLESAEVRLMFSRESVDEETVERFNEGLERVIEDGTRDRVTARYRRD</sequence>
<comment type="similarity">
    <text evidence="2 4">Belongs to the bacterial solute-binding protein 3 family.</text>
</comment>
<dbReference type="EMBL" id="JAVDDT010000006">
    <property type="protein sequence ID" value="MDQ2070239.1"/>
    <property type="molecule type" value="Genomic_DNA"/>
</dbReference>
<feature type="domain" description="Solute-binding protein family 3/N-terminal" evidence="6">
    <location>
        <begin position="46"/>
        <end position="276"/>
    </location>
</feature>
<dbReference type="Pfam" id="PF00497">
    <property type="entry name" value="SBP_bac_3"/>
    <property type="match status" value="1"/>
</dbReference>
<dbReference type="SMART" id="SM00062">
    <property type="entry name" value="PBPb"/>
    <property type="match status" value="1"/>
</dbReference>
<feature type="signal peptide" evidence="5">
    <location>
        <begin position="1"/>
        <end position="22"/>
    </location>
</feature>
<evidence type="ECO:0000256" key="4">
    <source>
        <dbReference type="RuleBase" id="RU003744"/>
    </source>
</evidence>